<dbReference type="RefSeq" id="XP_064701638.1">
    <property type="nucleotide sequence ID" value="XM_064852364.1"/>
</dbReference>
<dbReference type="Proteomes" id="UP001358417">
    <property type="component" value="Unassembled WGS sequence"/>
</dbReference>
<protein>
    <submittedName>
        <fullName evidence="1">Uncharacterized protein</fullName>
    </submittedName>
</protein>
<gene>
    <name evidence="1" type="ORF">LTR84_008820</name>
</gene>
<name>A0AAV9MWG8_9EURO</name>
<dbReference type="GeneID" id="89976982"/>
<keyword evidence="2" id="KW-1185">Reference proteome</keyword>
<accession>A0AAV9MWG8</accession>
<organism evidence="1 2">
    <name type="scientific">Exophiala bonariae</name>
    <dbReference type="NCBI Taxonomy" id="1690606"/>
    <lineage>
        <taxon>Eukaryota</taxon>
        <taxon>Fungi</taxon>
        <taxon>Dikarya</taxon>
        <taxon>Ascomycota</taxon>
        <taxon>Pezizomycotina</taxon>
        <taxon>Eurotiomycetes</taxon>
        <taxon>Chaetothyriomycetidae</taxon>
        <taxon>Chaetothyriales</taxon>
        <taxon>Herpotrichiellaceae</taxon>
        <taxon>Exophiala</taxon>
    </lineage>
</organism>
<reference evidence="1 2" key="1">
    <citation type="submission" date="2023-08" db="EMBL/GenBank/DDBJ databases">
        <title>Black Yeasts Isolated from many extreme environments.</title>
        <authorList>
            <person name="Coleine C."/>
            <person name="Stajich J.E."/>
            <person name="Selbmann L."/>
        </authorList>
    </citation>
    <scope>NUCLEOTIDE SEQUENCE [LARGE SCALE GENOMIC DNA]</scope>
    <source>
        <strain evidence="1 2">CCFEE 5792</strain>
    </source>
</reference>
<sequence>MTALSSRLDPPPSLVPTLQTFNDGIQRQHDLISELLKLSGTSPIRVHTKSGLQVNLQFQLQQIGNKWHEVCQRSRVVPYGFGAYGNFVEQHLPKLVELEPTSMEDMLDMCRVIATVYHTQASGFYEEMQSAISEIKFIIASLEQSVETLQPNLITLESISQGELVGVSDGILSIILADIVEDAFDASSILLACDDATLARLMKDNASLKAPFQYIHEAIRAIGLSRTIDEIKKTVAISSSIAKWLQSQLPMYEGTSALTFNTADAWQGVHDGLKGLNQQAQNVNRVLSAGEGNKPLSSWQEVHRLTASKVQTGQSTAALSDGQSDDSGALQAFFAAPLVSGRVLQPKDLSQLIQEYANASQTLYNALQNDIAGESAQIETLIKDSTLPTSSIAGQALKQFASRQPEIPSLPIEQTAWESFCNARMPQLKDGSKKVQEAYDAIYNLQSKSSDLSTHIKSRITELSLTLERIRQSTREKRDERARQQQLLAQIPLAWAIKRLIDQLSGEIDRLEEEDRQTDRYIQSLMETRGITNSVGERVVGLTNLTTGMSRFWLDLQVVMNTANVVWPILHKLQKLPQEEIDLYKKTWDAVRVAVQEW</sequence>
<dbReference type="AlphaFoldDB" id="A0AAV9MWG8"/>
<dbReference type="EMBL" id="JAVRRD010000033">
    <property type="protein sequence ID" value="KAK5046033.1"/>
    <property type="molecule type" value="Genomic_DNA"/>
</dbReference>
<evidence type="ECO:0000313" key="2">
    <source>
        <dbReference type="Proteomes" id="UP001358417"/>
    </source>
</evidence>
<proteinExistence type="predicted"/>
<evidence type="ECO:0000313" key="1">
    <source>
        <dbReference type="EMBL" id="KAK5046033.1"/>
    </source>
</evidence>
<comment type="caution">
    <text evidence="1">The sequence shown here is derived from an EMBL/GenBank/DDBJ whole genome shotgun (WGS) entry which is preliminary data.</text>
</comment>